<feature type="transmembrane region" description="Helical" evidence="6">
    <location>
        <begin position="281"/>
        <end position="299"/>
    </location>
</feature>
<protein>
    <submittedName>
        <fullName evidence="8">Na/Pi cotransporter family protein</fullName>
    </submittedName>
</protein>
<keyword evidence="4 6" id="KW-1133">Transmembrane helix</keyword>
<dbReference type="PANTHER" id="PTHR10010:SF46">
    <property type="entry name" value="SODIUM-DEPENDENT PHOSPHATE TRANSPORT PROTEIN 2B"/>
    <property type="match status" value="1"/>
</dbReference>
<evidence type="ECO:0000256" key="2">
    <source>
        <dbReference type="ARBA" id="ARBA00022475"/>
    </source>
</evidence>
<dbReference type="NCBIfam" id="NF037997">
    <property type="entry name" value="Na_Pi_symport"/>
    <property type="match status" value="1"/>
</dbReference>
<evidence type="ECO:0000313" key="8">
    <source>
        <dbReference type="EMBL" id="MSU90952.1"/>
    </source>
</evidence>
<dbReference type="GO" id="GO:0044341">
    <property type="term" value="P:sodium-dependent phosphate transport"/>
    <property type="evidence" value="ECO:0007669"/>
    <property type="project" value="InterPro"/>
</dbReference>
<feature type="domain" description="PhoU" evidence="7">
    <location>
        <begin position="339"/>
        <end position="419"/>
    </location>
</feature>
<organism evidence="8 9">
    <name type="scientific">Halovulum marinum</name>
    <dbReference type="NCBI Taxonomy" id="2662447"/>
    <lineage>
        <taxon>Bacteria</taxon>
        <taxon>Pseudomonadati</taxon>
        <taxon>Pseudomonadota</taxon>
        <taxon>Alphaproteobacteria</taxon>
        <taxon>Rhodobacterales</taxon>
        <taxon>Paracoccaceae</taxon>
        <taxon>Halovulum</taxon>
    </lineage>
</organism>
<dbReference type="SUPFAM" id="SSF109755">
    <property type="entry name" value="PhoU-like"/>
    <property type="match status" value="1"/>
</dbReference>
<keyword evidence="9" id="KW-1185">Reference proteome</keyword>
<comment type="caution">
    <text evidence="8">The sequence shown here is derived from an EMBL/GenBank/DDBJ whole genome shotgun (WGS) entry which is preliminary data.</text>
</comment>
<feature type="transmembrane region" description="Helical" evidence="6">
    <location>
        <begin position="250"/>
        <end position="269"/>
    </location>
</feature>
<dbReference type="RefSeq" id="WP_154447624.1">
    <property type="nucleotide sequence ID" value="NZ_WIND01000014.1"/>
</dbReference>
<evidence type="ECO:0000256" key="6">
    <source>
        <dbReference type="SAM" id="Phobius"/>
    </source>
</evidence>
<reference evidence="8 9" key="1">
    <citation type="submission" date="2019-10" db="EMBL/GenBank/DDBJ databases">
        <title>Cognatihalovulum marinum gen. nov. sp. nov., a new member of the family Rhodobacteraceae isolated from deep seawater of the Northwest Indian Ocean.</title>
        <authorList>
            <person name="Ruan C."/>
            <person name="Wang J."/>
            <person name="Zheng X."/>
            <person name="Song L."/>
            <person name="Zhu Y."/>
            <person name="Huang Y."/>
            <person name="Lu Z."/>
            <person name="Du W."/>
            <person name="Huang L."/>
            <person name="Dai X."/>
        </authorList>
    </citation>
    <scope>NUCLEOTIDE SEQUENCE [LARGE SCALE GENOMIC DNA]</scope>
    <source>
        <strain evidence="8 9">2CG4</strain>
    </source>
</reference>
<sequence length="551" mass="57829">MILFALNLAGAVALLLWAVRLIRTGAERAFLNRLRAGLRRASGRPATALLAGTAAAMLLQSSTAVAMLTASFVAAGSLSAAAALVMLLGADLGSALVTQILLLPLGAAIPVLLLAGVTLFLRARRRVLRQVGRILTGLGLVLLSLDMIRAATAPLRDSQIVALVMDYLATDPLSAFAIGAVLALALHSSVAAVLAFVTFVAEGLLPVPAAAALVLGANLGGAAIPVLLTLSAPAPARRVAVGNLMLRGGGAMLALGALAIWPDAAAALGASAARQVLNLHLAFNLAVALAGLPLVGPVLRAVGAVLPDAGAAHRPRISALDDRALTAPERALACTAREVLRMGEAVQQMLAPALGLLRTWDDATAERIAATERDVDSMHFEIKLYVARLQEGRLTPEQSRRAVDLATIANNLEDAGDQVAGNLLVMARRMRAEGLSFSETGWRDLSDFHDRVLSNSQLALNVLMTGDSESARQLVEEKDRTRQTEQQLQVRHLERLRKGTPESIETTNIHQETVRALKQINTAFSLVAYPIAKEAGALLSSRLVAAPTRHS</sequence>
<accession>A0A6L5Z4J1</accession>
<dbReference type="Gene3D" id="1.20.58.220">
    <property type="entry name" value="Phosphate transport system protein phou homolog 2, domain 2"/>
    <property type="match status" value="1"/>
</dbReference>
<evidence type="ECO:0000256" key="5">
    <source>
        <dbReference type="ARBA" id="ARBA00023136"/>
    </source>
</evidence>
<dbReference type="PANTHER" id="PTHR10010">
    <property type="entry name" value="SOLUTE CARRIER FAMILY 34 SODIUM PHOSPHATE , MEMBER 2-RELATED"/>
    <property type="match status" value="1"/>
</dbReference>
<dbReference type="EMBL" id="WIND01000014">
    <property type="protein sequence ID" value="MSU90952.1"/>
    <property type="molecule type" value="Genomic_DNA"/>
</dbReference>
<feature type="transmembrane region" description="Helical" evidence="6">
    <location>
        <begin position="133"/>
        <end position="153"/>
    </location>
</feature>
<feature type="transmembrane region" description="Helical" evidence="6">
    <location>
        <begin position="173"/>
        <end position="197"/>
    </location>
</feature>
<proteinExistence type="predicted"/>
<evidence type="ECO:0000313" key="9">
    <source>
        <dbReference type="Proteomes" id="UP000474957"/>
    </source>
</evidence>
<dbReference type="Pfam" id="PF02690">
    <property type="entry name" value="Na_Pi_cotrans"/>
    <property type="match status" value="2"/>
</dbReference>
<dbReference type="InterPro" id="IPR026022">
    <property type="entry name" value="PhoU_dom"/>
</dbReference>
<comment type="subcellular location">
    <subcellularLocation>
        <location evidence="1">Cell membrane</location>
        <topology evidence="1">Multi-pass membrane protein</topology>
    </subcellularLocation>
</comment>
<dbReference type="InterPro" id="IPR038078">
    <property type="entry name" value="PhoU-like_sf"/>
</dbReference>
<feature type="transmembrane region" description="Helical" evidence="6">
    <location>
        <begin position="66"/>
        <end position="88"/>
    </location>
</feature>
<dbReference type="Proteomes" id="UP000474957">
    <property type="component" value="Unassembled WGS sequence"/>
</dbReference>
<evidence type="ECO:0000256" key="3">
    <source>
        <dbReference type="ARBA" id="ARBA00022692"/>
    </source>
</evidence>
<keyword evidence="3 6" id="KW-0812">Transmembrane</keyword>
<evidence type="ECO:0000256" key="4">
    <source>
        <dbReference type="ARBA" id="ARBA00022989"/>
    </source>
</evidence>
<feature type="transmembrane region" description="Helical" evidence="6">
    <location>
        <begin position="100"/>
        <end position="121"/>
    </location>
</feature>
<name>A0A6L5Z4J1_9RHOB</name>
<gene>
    <name evidence="8" type="ORF">GE300_15260</name>
</gene>
<feature type="transmembrane region" description="Helical" evidence="6">
    <location>
        <begin position="209"/>
        <end position="230"/>
    </location>
</feature>
<keyword evidence="5 6" id="KW-0472">Membrane</keyword>
<keyword evidence="2" id="KW-1003">Cell membrane</keyword>
<dbReference type="GO" id="GO:0005886">
    <property type="term" value="C:plasma membrane"/>
    <property type="evidence" value="ECO:0007669"/>
    <property type="project" value="UniProtKB-SubCell"/>
</dbReference>
<evidence type="ECO:0000256" key="1">
    <source>
        <dbReference type="ARBA" id="ARBA00004651"/>
    </source>
</evidence>
<dbReference type="AlphaFoldDB" id="A0A6L5Z4J1"/>
<dbReference type="InterPro" id="IPR003841">
    <property type="entry name" value="Na/Pi_transpt"/>
</dbReference>
<dbReference type="GO" id="GO:0005436">
    <property type="term" value="F:sodium:phosphate symporter activity"/>
    <property type="evidence" value="ECO:0007669"/>
    <property type="project" value="InterPro"/>
</dbReference>
<dbReference type="Pfam" id="PF01895">
    <property type="entry name" value="PhoU"/>
    <property type="match status" value="1"/>
</dbReference>
<evidence type="ECO:0000259" key="7">
    <source>
        <dbReference type="Pfam" id="PF01895"/>
    </source>
</evidence>